<feature type="transmembrane region" description="Helical" evidence="9">
    <location>
        <begin position="496"/>
        <end position="514"/>
    </location>
</feature>
<evidence type="ECO:0000256" key="7">
    <source>
        <dbReference type="ARBA" id="ARBA00023010"/>
    </source>
</evidence>
<sequence>MARVKNGARRALVWLGAIVVGLYGLLAVGVLTGGASWTPSLALDLAGGRQIILTPTLAEGSDQEIDQADLEQAVEIIRRRIDASGVAEAEISTQGNNIVVALPGNPDAATVDLVRQSAQLEFRPVLVVGSPLPVTEASATPEPSASASADASATPEPSASATDDAAASSDAEATAEPTASATAEATASSSATASPDATATATDDATTTDAVSASDLSWVTDEVQAEYDALDCTAEENLSGVAPQDPDAATVVCDQTGVAKYILGPQEMSGTDVATATSGPELSSQGTLTGRYEVRLELTDDGGSTFADITGRIKDLESPRNQFAMVLDGVVISAPSVSTTITGGQASITGSFTQESAQQLANQLKFGALPLTLTVQSEEQISATLGADQLEKGLIAGAIGLVLVVIYSLIQYRALGLVTVGSLAIAGTITYALIALLSWTIGYRLSLAGVAGLIVAIGVTADSFIVYFERVRDELREGRSLQAAIDHGWRRARRTILASDAINILAAVVLYVLAVGGVRGFAFTLGLTTLVDILVVFMFTHPILMLLAKTSFFGGGHQWSGLDPRQLGRDTVYKGRGKVVLGGKPTLAERKAAERAAAKEADAQETTPASTEGEENR</sequence>
<dbReference type="PANTHER" id="PTHR30081:SF1">
    <property type="entry name" value="PROTEIN TRANSLOCASE SUBUNIT SECD"/>
    <property type="match status" value="1"/>
</dbReference>
<evidence type="ECO:0000256" key="5">
    <source>
        <dbReference type="ARBA" id="ARBA00022927"/>
    </source>
</evidence>
<dbReference type="GO" id="GO:0005886">
    <property type="term" value="C:plasma membrane"/>
    <property type="evidence" value="ECO:0007669"/>
    <property type="project" value="UniProtKB-SubCell"/>
</dbReference>
<feature type="domain" description="Protein translocase subunit SecDF P1" evidence="12">
    <location>
        <begin position="70"/>
        <end position="125"/>
    </location>
</feature>
<dbReference type="Gene3D" id="3.30.1360.200">
    <property type="match status" value="1"/>
</dbReference>
<keyword evidence="6 9" id="KW-1133">Transmembrane helix</keyword>
<comment type="subcellular location">
    <subcellularLocation>
        <location evidence="1 9">Cell membrane</location>
        <topology evidence="1 9">Multi-pass membrane protein</topology>
    </subcellularLocation>
</comment>
<evidence type="ECO:0000256" key="9">
    <source>
        <dbReference type="HAMAP-Rule" id="MF_01463"/>
    </source>
</evidence>
<dbReference type="InterPro" id="IPR048634">
    <property type="entry name" value="SecD_SecF_C"/>
</dbReference>
<feature type="region of interest" description="Disordered" evidence="10">
    <location>
        <begin position="134"/>
        <end position="211"/>
    </location>
</feature>
<evidence type="ECO:0000256" key="3">
    <source>
        <dbReference type="ARBA" id="ARBA00022475"/>
    </source>
</evidence>
<protein>
    <recommendedName>
        <fullName evidence="9">Protein translocase subunit SecD</fullName>
    </recommendedName>
</protein>
<feature type="domain" description="SecDF P1 head subdomain" evidence="13">
    <location>
        <begin position="260"/>
        <end position="370"/>
    </location>
</feature>
<keyword evidence="4 9" id="KW-0812">Transmembrane</keyword>
<gene>
    <name evidence="9 14" type="primary">secD</name>
    <name evidence="14" type="ORF">QQ002_00795</name>
</gene>
<dbReference type="Pfam" id="PF21760">
    <property type="entry name" value="SecD_1st"/>
    <property type="match status" value="1"/>
</dbReference>
<dbReference type="GO" id="GO:0015450">
    <property type="term" value="F:protein-transporting ATPase activity"/>
    <property type="evidence" value="ECO:0007669"/>
    <property type="project" value="InterPro"/>
</dbReference>
<feature type="transmembrane region" description="Helical" evidence="9">
    <location>
        <begin position="417"/>
        <end position="441"/>
    </location>
</feature>
<dbReference type="Pfam" id="PF22599">
    <property type="entry name" value="SecDF_P1_head"/>
    <property type="match status" value="1"/>
</dbReference>
<comment type="subunit">
    <text evidence="9">Forms a complex with SecF. Part of the essential Sec protein translocation apparatus which comprises SecA, SecYEG and auxiliary proteins SecDF. Other proteins may also be involved.</text>
</comment>
<dbReference type="InterPro" id="IPR005791">
    <property type="entry name" value="SecD"/>
</dbReference>
<dbReference type="RefSeq" id="WP_301159314.1">
    <property type="nucleotide sequence ID" value="NZ_JAUHQB010000001.1"/>
</dbReference>
<dbReference type="NCBIfam" id="TIGR00916">
    <property type="entry name" value="2A0604s01"/>
    <property type="match status" value="1"/>
</dbReference>
<dbReference type="Proteomes" id="UP001172756">
    <property type="component" value="Unassembled WGS sequence"/>
</dbReference>
<dbReference type="GO" id="GO:0006605">
    <property type="term" value="P:protein targeting"/>
    <property type="evidence" value="ECO:0007669"/>
    <property type="project" value="UniProtKB-UniRule"/>
</dbReference>
<evidence type="ECO:0000256" key="2">
    <source>
        <dbReference type="ARBA" id="ARBA00022448"/>
    </source>
</evidence>
<keyword evidence="7 9" id="KW-0811">Translocation</keyword>
<evidence type="ECO:0000256" key="1">
    <source>
        <dbReference type="ARBA" id="ARBA00004651"/>
    </source>
</evidence>
<dbReference type="InterPro" id="IPR055344">
    <property type="entry name" value="SecD_SecF_C_bact"/>
</dbReference>
<evidence type="ECO:0000256" key="4">
    <source>
        <dbReference type="ARBA" id="ARBA00022692"/>
    </source>
</evidence>
<evidence type="ECO:0000313" key="15">
    <source>
        <dbReference type="Proteomes" id="UP001172756"/>
    </source>
</evidence>
<evidence type="ECO:0000259" key="11">
    <source>
        <dbReference type="Pfam" id="PF02355"/>
    </source>
</evidence>
<dbReference type="InterPro" id="IPR054384">
    <property type="entry name" value="SecDF_P1_head"/>
</dbReference>
<comment type="function">
    <text evidence="9">Part of the Sec protein translocase complex. Interacts with the SecYEG preprotein conducting channel. SecDF uses the proton motive force (PMF) to complete protein translocation after the ATP-dependent function of SecA.</text>
</comment>
<dbReference type="Gene3D" id="3.30.70.3220">
    <property type="match status" value="1"/>
</dbReference>
<proteinExistence type="inferred from homology"/>
<keyword evidence="8 9" id="KW-0472">Membrane</keyword>
<dbReference type="SUPFAM" id="SSF82866">
    <property type="entry name" value="Multidrug efflux transporter AcrB transmembrane domain"/>
    <property type="match status" value="1"/>
</dbReference>
<dbReference type="NCBIfam" id="TIGR01129">
    <property type="entry name" value="secD"/>
    <property type="match status" value="1"/>
</dbReference>
<dbReference type="PANTHER" id="PTHR30081">
    <property type="entry name" value="PROTEIN-EXPORT MEMBRANE PROTEIN SEC"/>
    <property type="match status" value="1"/>
</dbReference>
<feature type="compositionally biased region" description="Low complexity" evidence="10">
    <location>
        <begin position="135"/>
        <end position="211"/>
    </location>
</feature>
<keyword evidence="2 9" id="KW-0813">Transport</keyword>
<keyword evidence="5 9" id="KW-0653">Protein transport</keyword>
<evidence type="ECO:0000259" key="12">
    <source>
        <dbReference type="Pfam" id="PF21760"/>
    </source>
</evidence>
<dbReference type="HAMAP" id="MF_01463_B">
    <property type="entry name" value="SecD_B"/>
    <property type="match status" value="1"/>
</dbReference>
<comment type="caution">
    <text evidence="14">The sequence shown here is derived from an EMBL/GenBank/DDBJ whole genome shotgun (WGS) entry which is preliminary data.</text>
</comment>
<evidence type="ECO:0000256" key="8">
    <source>
        <dbReference type="ARBA" id="ARBA00023136"/>
    </source>
</evidence>
<accession>A0AB35ME81</accession>
<feature type="transmembrane region" description="Helical" evidence="9">
    <location>
        <begin position="393"/>
        <end position="410"/>
    </location>
</feature>
<dbReference type="InterPro" id="IPR022813">
    <property type="entry name" value="SecD/SecF_arch_bac"/>
</dbReference>
<evidence type="ECO:0000259" key="13">
    <source>
        <dbReference type="Pfam" id="PF22599"/>
    </source>
</evidence>
<keyword evidence="3 9" id="KW-1003">Cell membrane</keyword>
<dbReference type="Pfam" id="PF02355">
    <property type="entry name" value="SecD_SecF_C"/>
    <property type="match status" value="1"/>
</dbReference>
<feature type="transmembrane region" description="Helical" evidence="9">
    <location>
        <begin position="12"/>
        <end position="37"/>
    </location>
</feature>
<comment type="similarity">
    <text evidence="9">Belongs to the SecD/SecF family. SecD subfamily.</text>
</comment>
<feature type="domain" description="Protein export membrane protein SecD/SecF C-terminal" evidence="11">
    <location>
        <begin position="374"/>
        <end position="548"/>
    </location>
</feature>
<feature type="transmembrane region" description="Helical" evidence="9">
    <location>
        <begin position="447"/>
        <end position="468"/>
    </location>
</feature>
<dbReference type="GO" id="GO:0065002">
    <property type="term" value="P:intracellular protein transmembrane transport"/>
    <property type="evidence" value="ECO:0007669"/>
    <property type="project" value="UniProtKB-UniRule"/>
</dbReference>
<feature type="region of interest" description="Disordered" evidence="10">
    <location>
        <begin position="584"/>
        <end position="617"/>
    </location>
</feature>
<evidence type="ECO:0000256" key="6">
    <source>
        <dbReference type="ARBA" id="ARBA00022989"/>
    </source>
</evidence>
<dbReference type="InterPro" id="IPR048631">
    <property type="entry name" value="SecD_1st"/>
</dbReference>
<dbReference type="EMBL" id="JAUHQB010000001">
    <property type="protein sequence ID" value="MDN4482076.1"/>
    <property type="molecule type" value="Genomic_DNA"/>
</dbReference>
<evidence type="ECO:0000313" key="14">
    <source>
        <dbReference type="EMBL" id="MDN4482076.1"/>
    </source>
</evidence>
<comment type="caution">
    <text evidence="9">Lacks conserved residue(s) required for the propagation of feature annotation.</text>
</comment>
<name>A0AB35ME81_9MICO</name>
<evidence type="ECO:0000256" key="10">
    <source>
        <dbReference type="SAM" id="MobiDB-lite"/>
    </source>
</evidence>
<reference evidence="14 15" key="1">
    <citation type="submission" date="2023-06" db="EMBL/GenBank/DDBJ databases">
        <title>SYSU T0a273.</title>
        <authorList>
            <person name="Gao L."/>
            <person name="Fang B.-Z."/>
            <person name="Li W.-J."/>
        </authorList>
    </citation>
    <scope>NUCLEOTIDE SEQUENCE [LARGE SCALE GENOMIC DNA]</scope>
    <source>
        <strain evidence="14 15">SYSU T0a273</strain>
    </source>
</reference>
<dbReference type="GO" id="GO:0043952">
    <property type="term" value="P:protein transport by the Sec complex"/>
    <property type="evidence" value="ECO:0007669"/>
    <property type="project" value="UniProtKB-UniRule"/>
</dbReference>
<organism evidence="14 15">
    <name type="scientific">Demequina lignilytica</name>
    <dbReference type="NCBI Taxonomy" id="3051663"/>
    <lineage>
        <taxon>Bacteria</taxon>
        <taxon>Bacillati</taxon>
        <taxon>Actinomycetota</taxon>
        <taxon>Actinomycetes</taxon>
        <taxon>Micrococcales</taxon>
        <taxon>Demequinaceae</taxon>
        <taxon>Demequina</taxon>
    </lineage>
</organism>
<feature type="compositionally biased region" description="Basic and acidic residues" evidence="10">
    <location>
        <begin position="587"/>
        <end position="602"/>
    </location>
</feature>
<dbReference type="AlphaFoldDB" id="A0AB35ME81"/>